<name>A0A6N4SLU8_TALPI</name>
<feature type="region of interest" description="Disordered" evidence="1">
    <location>
        <begin position="62"/>
        <end position="99"/>
    </location>
</feature>
<gene>
    <name evidence="2" type="ORF">TCE0_039r13244</name>
</gene>
<evidence type="ECO:0000256" key="1">
    <source>
        <dbReference type="SAM" id="MobiDB-lite"/>
    </source>
</evidence>
<proteinExistence type="predicted"/>
<dbReference type="Proteomes" id="UP000053095">
    <property type="component" value="Unassembled WGS sequence"/>
</dbReference>
<feature type="compositionally biased region" description="Basic and acidic residues" evidence="1">
    <location>
        <begin position="81"/>
        <end position="99"/>
    </location>
</feature>
<reference evidence="3" key="1">
    <citation type="journal article" date="2015" name="Genome Announc.">
        <title>Draft genome sequence of Talaromyces cellulolyticus strain Y-94, a source of lignocellulosic biomass-degrading enzymes.</title>
        <authorList>
            <person name="Fujii T."/>
            <person name="Koike H."/>
            <person name="Sawayama S."/>
            <person name="Yano S."/>
            <person name="Inoue H."/>
        </authorList>
    </citation>
    <scope>NUCLEOTIDE SEQUENCE [LARGE SCALE GENOMIC DNA]</scope>
    <source>
        <strain evidence="3">Y-94</strain>
    </source>
</reference>
<keyword evidence="3" id="KW-1185">Reference proteome</keyword>
<accession>A0A6N4SLU8</accession>
<dbReference type="AlphaFoldDB" id="A0A6N4SLU8"/>
<comment type="caution">
    <text evidence="2">The sequence shown here is derived from an EMBL/GenBank/DDBJ whole genome shotgun (WGS) entry which is preliminary data.</text>
</comment>
<evidence type="ECO:0000313" key="2">
    <source>
        <dbReference type="EMBL" id="GAM40696.1"/>
    </source>
</evidence>
<evidence type="ECO:0000313" key="3">
    <source>
        <dbReference type="Proteomes" id="UP000053095"/>
    </source>
</evidence>
<protein>
    <submittedName>
        <fullName evidence="2">Uncharacterized protein</fullName>
    </submittedName>
</protein>
<organism evidence="2 3">
    <name type="scientific">Talaromyces pinophilus</name>
    <name type="common">Penicillium pinophilum</name>
    <dbReference type="NCBI Taxonomy" id="128442"/>
    <lineage>
        <taxon>Eukaryota</taxon>
        <taxon>Fungi</taxon>
        <taxon>Dikarya</taxon>
        <taxon>Ascomycota</taxon>
        <taxon>Pezizomycotina</taxon>
        <taxon>Eurotiomycetes</taxon>
        <taxon>Eurotiomycetidae</taxon>
        <taxon>Eurotiales</taxon>
        <taxon>Trichocomaceae</taxon>
        <taxon>Talaromyces</taxon>
        <taxon>Talaromyces sect. Talaromyces</taxon>
    </lineage>
</organism>
<dbReference type="EMBL" id="DF933835">
    <property type="protein sequence ID" value="GAM40696.1"/>
    <property type="molecule type" value="Genomic_DNA"/>
</dbReference>
<sequence length="99" mass="10848">MTDVRLLNSSIAAPATAVAVEFRLSLTNDANESFPNRAAAVVESTIVVLPPLIMADTFPLLTNDEGENRGANQSPLRSTKQRSDHWQEDVKRINSKAEQ</sequence>